<dbReference type="EC" id="3.2.1.58" evidence="9"/>
<keyword evidence="7" id="KW-0961">Cell wall biogenesis/degradation</keyword>
<organism evidence="12 13">
    <name type="scientific">Neodothiora populina</name>
    <dbReference type="NCBI Taxonomy" id="2781224"/>
    <lineage>
        <taxon>Eukaryota</taxon>
        <taxon>Fungi</taxon>
        <taxon>Dikarya</taxon>
        <taxon>Ascomycota</taxon>
        <taxon>Pezizomycotina</taxon>
        <taxon>Dothideomycetes</taxon>
        <taxon>Dothideomycetidae</taxon>
        <taxon>Dothideales</taxon>
        <taxon>Dothioraceae</taxon>
        <taxon>Neodothiora</taxon>
    </lineage>
</organism>
<evidence type="ECO:0000256" key="3">
    <source>
        <dbReference type="ARBA" id="ARBA00022525"/>
    </source>
</evidence>
<accession>A0ABR3P1W7</accession>
<keyword evidence="3" id="KW-0964">Secreted</keyword>
<comment type="similarity">
    <text evidence="2 10">Belongs to the glycosyl hydrolase 5 (cellulase A) family.</text>
</comment>
<evidence type="ECO:0000256" key="6">
    <source>
        <dbReference type="ARBA" id="ARBA00023295"/>
    </source>
</evidence>
<evidence type="ECO:0000256" key="10">
    <source>
        <dbReference type="RuleBase" id="RU361153"/>
    </source>
</evidence>
<dbReference type="RefSeq" id="XP_069196469.1">
    <property type="nucleotide sequence ID" value="XM_069341899.1"/>
</dbReference>
<feature type="domain" description="Glycoside hydrolase family 5" evidence="11">
    <location>
        <begin position="24"/>
        <end position="268"/>
    </location>
</feature>
<name>A0ABR3P1W7_9PEZI</name>
<keyword evidence="4" id="KW-0732">Signal</keyword>
<dbReference type="Gene3D" id="3.20.20.80">
    <property type="entry name" value="Glycosidases"/>
    <property type="match status" value="1"/>
</dbReference>
<proteinExistence type="inferred from homology"/>
<dbReference type="InterPro" id="IPR050386">
    <property type="entry name" value="Glycosyl_hydrolase_5"/>
</dbReference>
<keyword evidence="6 10" id="KW-0326">Glycosidase</keyword>
<dbReference type="Pfam" id="PF00150">
    <property type="entry name" value="Cellulase"/>
    <property type="match status" value="1"/>
</dbReference>
<evidence type="ECO:0000256" key="8">
    <source>
        <dbReference type="ARBA" id="ARBA00036824"/>
    </source>
</evidence>
<comment type="catalytic activity">
    <reaction evidence="8">
        <text>Successive hydrolysis of beta-D-glucose units from the non-reducing ends of (1-&gt;3)-beta-D-glucans, releasing alpha-glucose.</text>
        <dbReference type="EC" id="3.2.1.58"/>
    </reaction>
</comment>
<comment type="subcellular location">
    <subcellularLocation>
        <location evidence="1">Secreted</location>
    </subcellularLocation>
</comment>
<dbReference type="PANTHER" id="PTHR31297:SF1">
    <property type="entry name" value="GLUCAN 1,3-BETA-GLUCOSIDASE I_II-RELATED"/>
    <property type="match status" value="1"/>
</dbReference>
<keyword evidence="13" id="KW-1185">Reference proteome</keyword>
<dbReference type="InterPro" id="IPR017853">
    <property type="entry name" value="GH"/>
</dbReference>
<dbReference type="InterPro" id="IPR001547">
    <property type="entry name" value="Glyco_hydro_5"/>
</dbReference>
<keyword evidence="5 10" id="KW-0378">Hydrolase</keyword>
<dbReference type="PANTHER" id="PTHR31297">
    <property type="entry name" value="GLUCAN ENDO-1,6-BETA-GLUCOSIDASE B"/>
    <property type="match status" value="1"/>
</dbReference>
<dbReference type="GeneID" id="95973952"/>
<sequence length="357" mass="39716">MSPFNATDQWDFDQVDHAADILDYHWSNYFTESDVEQIAAWGFNTIRIPIGFWAFNNTGTPYISGADAYLEKALGWCRNHGIKALICAHGLPGSQNGFDNSGHRGSANWITSDGDELQMSLDVLETMVEKYGTTSWSDVVWGLELVNEPVVWDTSSFGDVTSWAKSAFDALTGIAGNANLKIIMHDAFVGASNWEPIGAAINEGCDESNFYLDLHLYQNQGVDDSQLQYSDHIQKVCDYKTSQFLPNSTSLPILVGEFSDEINICVDANGVITPGVSCSTTGCQCAANTDTSQWNKYLVNATRKFFETELDVFEKYSEGWFMWSYQGPGAWGMQNLFKYGIIGPNNINERQFPNQCS</sequence>
<comment type="caution">
    <text evidence="12">The sequence shown here is derived from an EMBL/GenBank/DDBJ whole genome shotgun (WGS) entry which is preliminary data.</text>
</comment>
<evidence type="ECO:0000256" key="7">
    <source>
        <dbReference type="ARBA" id="ARBA00023316"/>
    </source>
</evidence>
<evidence type="ECO:0000256" key="2">
    <source>
        <dbReference type="ARBA" id="ARBA00005641"/>
    </source>
</evidence>
<evidence type="ECO:0000313" key="13">
    <source>
        <dbReference type="Proteomes" id="UP001562354"/>
    </source>
</evidence>
<reference evidence="12 13" key="1">
    <citation type="submission" date="2024-07" db="EMBL/GenBank/DDBJ databases">
        <title>Draft sequence of the Neodothiora populina.</title>
        <authorList>
            <person name="Drown D.D."/>
            <person name="Schuette U.S."/>
            <person name="Buechlein A.B."/>
            <person name="Rusch D.R."/>
            <person name="Winton L.W."/>
            <person name="Adams G.A."/>
        </authorList>
    </citation>
    <scope>NUCLEOTIDE SEQUENCE [LARGE SCALE GENOMIC DNA]</scope>
    <source>
        <strain evidence="12 13">CPC 39397</strain>
    </source>
</reference>
<protein>
    <recommendedName>
        <fullName evidence="9">glucan 1,3-beta-glucosidase</fullName>
        <ecNumber evidence="9">3.2.1.58</ecNumber>
    </recommendedName>
</protein>
<evidence type="ECO:0000256" key="4">
    <source>
        <dbReference type="ARBA" id="ARBA00022729"/>
    </source>
</evidence>
<gene>
    <name evidence="12" type="ORF">AAFC00_000249</name>
</gene>
<dbReference type="EMBL" id="JBFMKM010000018">
    <property type="protein sequence ID" value="KAL1296787.1"/>
    <property type="molecule type" value="Genomic_DNA"/>
</dbReference>
<evidence type="ECO:0000256" key="5">
    <source>
        <dbReference type="ARBA" id="ARBA00022801"/>
    </source>
</evidence>
<evidence type="ECO:0000259" key="11">
    <source>
        <dbReference type="Pfam" id="PF00150"/>
    </source>
</evidence>
<evidence type="ECO:0000256" key="1">
    <source>
        <dbReference type="ARBA" id="ARBA00004613"/>
    </source>
</evidence>
<dbReference type="Proteomes" id="UP001562354">
    <property type="component" value="Unassembled WGS sequence"/>
</dbReference>
<dbReference type="SUPFAM" id="SSF51445">
    <property type="entry name" value="(Trans)glycosidases"/>
    <property type="match status" value="1"/>
</dbReference>
<evidence type="ECO:0000256" key="9">
    <source>
        <dbReference type="ARBA" id="ARBA00038929"/>
    </source>
</evidence>
<evidence type="ECO:0000313" key="12">
    <source>
        <dbReference type="EMBL" id="KAL1296787.1"/>
    </source>
</evidence>